<dbReference type="InterPro" id="IPR013094">
    <property type="entry name" value="AB_hydrolase_3"/>
</dbReference>
<dbReference type="CDD" id="cd05259">
    <property type="entry name" value="PCBER_SDR_a"/>
    <property type="match status" value="1"/>
</dbReference>
<sequence length="626" mass="68293">MNINTENTGEKILVLGVGQLGAAILDALQPAVSGLGRTITASVSPGSLNEHGRPVSLRHQKYAEAGIEFIALDIAANESEALVPLFQHFDTVINCMGFVAGEGTQLKISRAVIQAGVSRYFPWQFGVDYDVVGKGSGQPVWDEQHDVRTLLRSQSVTEWVIVSTGMFTSFLFEPAFDVVNLEKQTVNALGGWDTQVTVTSPEDIGRLTTAIYLEQPRVANQVVFIASETLTYGRLAEIVERTSGKTLSKAVLSLPDLQAELSRHPDDVMLRYRTAFARGEGVWWPMEKTYNFSQTMKDKIDGVLRPAHIIPFPRSISDEAQAVLRRQVDESGVPHNARFGMPSHTDGEAWKQIQATSAAWYAEAMKSRPASREAEPQTLQIERATVHVAAPGVAVSEHHVLVDLHGGAFTFGGGEACKASASTQALQYGLRCYSVDYRMPPEHPYPAALDDCLATYRYLLERYAPENIVIAGRSAGGNLAAAMVLRARDEGLPLPGALVLLSPEADLTESGDSFQVNQLVDVVLPGSLRENNLLYAAGAELTHPYLSPLFGDFTRGFPATFIQSGTRDLFLSNAVRLHRALRKANVDAELHVFEAMPHGGFMGAPEDGELVAEVAKFIRRQLRLAD</sequence>
<comment type="caution">
    <text evidence="5">The sequence shown here is derived from an EMBL/GenBank/DDBJ whole genome shotgun (WGS) entry which is preliminary data.</text>
</comment>
<gene>
    <name evidence="5" type="ORF">BBAD15_g3534</name>
</gene>
<accession>A0A0A2VT47</accession>
<dbReference type="OrthoDB" id="5283654at2759"/>
<dbReference type="InterPro" id="IPR036291">
    <property type="entry name" value="NAD(P)-bd_dom_sf"/>
</dbReference>
<dbReference type="AlphaFoldDB" id="A0A0A2VT47"/>
<dbReference type="PANTHER" id="PTHR47706:SF6">
    <property type="entry name" value="NMRA-LIKE FAMILY PROTEIN (AFU_ORTHOLOGUE AFUA_6G00280)"/>
    <property type="match status" value="1"/>
</dbReference>
<feature type="domain" description="Alpha/beta hydrolase fold-3" evidence="4">
    <location>
        <begin position="401"/>
        <end position="599"/>
    </location>
</feature>
<keyword evidence="5" id="KW-0378">Hydrolase</keyword>
<evidence type="ECO:0000313" key="5">
    <source>
        <dbReference type="EMBL" id="KGQ11076.1"/>
    </source>
</evidence>
<dbReference type="InterPro" id="IPR008030">
    <property type="entry name" value="NmrA-like"/>
</dbReference>
<dbReference type="STRING" id="1245745.A0A0A2VT47"/>
<dbReference type="Gene3D" id="3.40.50.720">
    <property type="entry name" value="NAD(P)-binding Rossmann-like Domain"/>
    <property type="match status" value="1"/>
</dbReference>
<dbReference type="Pfam" id="PF05368">
    <property type="entry name" value="NmrA"/>
    <property type="match status" value="1"/>
</dbReference>
<dbReference type="SUPFAM" id="SSF53474">
    <property type="entry name" value="alpha/beta-Hydrolases"/>
    <property type="match status" value="1"/>
</dbReference>
<proteinExistence type="predicted"/>
<keyword evidence="2" id="KW-0560">Oxidoreductase</keyword>
<evidence type="ECO:0000256" key="1">
    <source>
        <dbReference type="ARBA" id="ARBA00022857"/>
    </source>
</evidence>
<keyword evidence="1" id="KW-0521">NADP</keyword>
<evidence type="ECO:0000256" key="2">
    <source>
        <dbReference type="ARBA" id="ARBA00023002"/>
    </source>
</evidence>
<protein>
    <submittedName>
        <fullName evidence="5">Monoterpene epsilon-lactone hydrolase</fullName>
    </submittedName>
</protein>
<dbReference type="InterPro" id="IPR045312">
    <property type="entry name" value="PCBER-like"/>
</dbReference>
<evidence type="ECO:0000259" key="3">
    <source>
        <dbReference type="Pfam" id="PF05368"/>
    </source>
</evidence>
<reference evidence="5 6" key="1">
    <citation type="submission" date="2012-10" db="EMBL/GenBank/DDBJ databases">
        <title>Genome sequencing and analysis of entomopathogenic fungi Beauveria bassiana D1-5.</title>
        <authorList>
            <person name="Li Q."/>
            <person name="Wang L."/>
            <person name="Zhang Z."/>
            <person name="Wang Q."/>
            <person name="Ren J."/>
            <person name="Wang M."/>
            <person name="Xu W."/>
            <person name="Wang J."/>
            <person name="Lu Y."/>
            <person name="Du Q."/>
            <person name="Sun Z."/>
        </authorList>
    </citation>
    <scope>NUCLEOTIDE SEQUENCE [LARGE SCALE GENOMIC DNA]</scope>
    <source>
        <strain evidence="5 6">D1-5</strain>
    </source>
</reference>
<evidence type="ECO:0000259" key="4">
    <source>
        <dbReference type="Pfam" id="PF07859"/>
    </source>
</evidence>
<dbReference type="Proteomes" id="UP000030106">
    <property type="component" value="Unassembled WGS sequence"/>
</dbReference>
<dbReference type="Pfam" id="PF07859">
    <property type="entry name" value="Abhydrolase_3"/>
    <property type="match status" value="1"/>
</dbReference>
<evidence type="ECO:0000313" key="6">
    <source>
        <dbReference type="Proteomes" id="UP000030106"/>
    </source>
</evidence>
<feature type="domain" description="NmrA-like" evidence="3">
    <location>
        <begin position="11"/>
        <end position="264"/>
    </location>
</feature>
<dbReference type="EMBL" id="ANFO01000249">
    <property type="protein sequence ID" value="KGQ11076.1"/>
    <property type="molecule type" value="Genomic_DNA"/>
</dbReference>
<organism evidence="5 6">
    <name type="scientific">Beauveria bassiana D1-5</name>
    <dbReference type="NCBI Taxonomy" id="1245745"/>
    <lineage>
        <taxon>Eukaryota</taxon>
        <taxon>Fungi</taxon>
        <taxon>Dikarya</taxon>
        <taxon>Ascomycota</taxon>
        <taxon>Pezizomycotina</taxon>
        <taxon>Sordariomycetes</taxon>
        <taxon>Hypocreomycetidae</taxon>
        <taxon>Hypocreales</taxon>
        <taxon>Cordycipitaceae</taxon>
        <taxon>Beauveria</taxon>
    </lineage>
</organism>
<dbReference type="HOGENOM" id="CLU_436758_0_0_1"/>
<dbReference type="Gene3D" id="3.40.50.1820">
    <property type="entry name" value="alpha/beta hydrolase"/>
    <property type="match status" value="1"/>
</dbReference>
<dbReference type="Gene3D" id="3.90.25.10">
    <property type="entry name" value="UDP-galactose 4-epimerase, domain 1"/>
    <property type="match status" value="1"/>
</dbReference>
<dbReference type="InterPro" id="IPR029058">
    <property type="entry name" value="AB_hydrolase_fold"/>
</dbReference>
<dbReference type="PANTHER" id="PTHR47706">
    <property type="entry name" value="NMRA-LIKE FAMILY PROTEIN"/>
    <property type="match status" value="1"/>
</dbReference>
<dbReference type="GO" id="GO:0016491">
    <property type="term" value="F:oxidoreductase activity"/>
    <property type="evidence" value="ECO:0007669"/>
    <property type="project" value="UniProtKB-KW"/>
</dbReference>
<dbReference type="GO" id="GO:0016787">
    <property type="term" value="F:hydrolase activity"/>
    <property type="evidence" value="ECO:0007669"/>
    <property type="project" value="UniProtKB-KW"/>
</dbReference>
<name>A0A0A2VT47_BEABA</name>
<dbReference type="SUPFAM" id="SSF51735">
    <property type="entry name" value="NAD(P)-binding Rossmann-fold domains"/>
    <property type="match status" value="1"/>
</dbReference>
<dbReference type="InterPro" id="IPR051609">
    <property type="entry name" value="NmrA/Isoflavone_reductase-like"/>
</dbReference>